<dbReference type="eggNOG" id="COG0747">
    <property type="taxonomic scope" value="Bacteria"/>
</dbReference>
<evidence type="ECO:0000256" key="2">
    <source>
        <dbReference type="ARBA" id="ARBA00005695"/>
    </source>
</evidence>
<organism evidence="5 6">
    <name type="scientific">Nitratireductor pacificus pht-3B</name>
    <dbReference type="NCBI Taxonomy" id="391937"/>
    <lineage>
        <taxon>Bacteria</taxon>
        <taxon>Pseudomonadati</taxon>
        <taxon>Pseudomonadota</taxon>
        <taxon>Alphaproteobacteria</taxon>
        <taxon>Hyphomicrobiales</taxon>
        <taxon>Phyllobacteriaceae</taxon>
        <taxon>Nitratireductor</taxon>
    </lineage>
</organism>
<protein>
    <submittedName>
        <fullName evidence="5">Extracellular solute-binding protein</fullName>
    </submittedName>
</protein>
<keyword evidence="6" id="KW-1185">Reference proteome</keyword>
<evidence type="ECO:0000313" key="5">
    <source>
        <dbReference type="EMBL" id="EKF18644.1"/>
    </source>
</evidence>
<reference evidence="5 6" key="1">
    <citation type="journal article" date="2012" name="J. Bacteriol.">
        <title>Genome Sequence of Nitratireductor pacificus Type Strain pht-3B.</title>
        <authorList>
            <person name="Lai Q."/>
            <person name="Li G."/>
            <person name="Shao Z."/>
        </authorList>
    </citation>
    <scope>NUCLEOTIDE SEQUENCE [LARGE SCALE GENOMIC DNA]</scope>
    <source>
        <strain evidence="6">pht-3B</strain>
    </source>
</reference>
<dbReference type="Gene3D" id="3.40.190.10">
    <property type="entry name" value="Periplasmic binding protein-like II"/>
    <property type="match status" value="1"/>
</dbReference>
<comment type="subcellular location">
    <subcellularLocation>
        <location evidence="1">Periplasm</location>
    </subcellularLocation>
</comment>
<dbReference type="EMBL" id="AMRM01000012">
    <property type="protein sequence ID" value="EKF18644.1"/>
    <property type="molecule type" value="Genomic_DNA"/>
</dbReference>
<dbReference type="STRING" id="391937.NA2_12129"/>
<dbReference type="InterPro" id="IPR030678">
    <property type="entry name" value="Peptide/Ni-bd"/>
</dbReference>
<dbReference type="PANTHER" id="PTHR30290:SF38">
    <property type="entry name" value="D,D-DIPEPTIDE-BINDING PERIPLASMIC PROTEIN DDPA-RELATED"/>
    <property type="match status" value="1"/>
</dbReference>
<dbReference type="Gene3D" id="3.90.76.10">
    <property type="entry name" value="Dipeptide-binding Protein, Domain 1"/>
    <property type="match status" value="1"/>
</dbReference>
<dbReference type="SUPFAM" id="SSF53850">
    <property type="entry name" value="Periplasmic binding protein-like II"/>
    <property type="match status" value="1"/>
</dbReference>
<evidence type="ECO:0000313" key="6">
    <source>
        <dbReference type="Proteomes" id="UP000006786"/>
    </source>
</evidence>
<gene>
    <name evidence="5" type="ORF">NA2_12129</name>
</gene>
<dbReference type="Proteomes" id="UP000006786">
    <property type="component" value="Unassembled WGS sequence"/>
</dbReference>
<dbReference type="GO" id="GO:1904680">
    <property type="term" value="F:peptide transmembrane transporter activity"/>
    <property type="evidence" value="ECO:0007669"/>
    <property type="project" value="TreeGrafter"/>
</dbReference>
<dbReference type="GO" id="GO:0043190">
    <property type="term" value="C:ATP-binding cassette (ABC) transporter complex"/>
    <property type="evidence" value="ECO:0007669"/>
    <property type="project" value="InterPro"/>
</dbReference>
<dbReference type="GO" id="GO:0015833">
    <property type="term" value="P:peptide transport"/>
    <property type="evidence" value="ECO:0007669"/>
    <property type="project" value="TreeGrafter"/>
</dbReference>
<comment type="caution">
    <text evidence="5">The sequence shown here is derived from an EMBL/GenBank/DDBJ whole genome shotgun (WGS) entry which is preliminary data.</text>
</comment>
<dbReference type="Gene3D" id="3.10.105.10">
    <property type="entry name" value="Dipeptide-binding Protein, Domain 3"/>
    <property type="match status" value="1"/>
</dbReference>
<feature type="domain" description="Solute-binding protein family 5" evidence="4">
    <location>
        <begin position="28"/>
        <end position="377"/>
    </location>
</feature>
<keyword evidence="3" id="KW-0732">Signal</keyword>
<dbReference type="PIRSF" id="PIRSF002741">
    <property type="entry name" value="MppA"/>
    <property type="match status" value="1"/>
</dbReference>
<dbReference type="AlphaFoldDB" id="K2LLM9"/>
<accession>K2LLM9</accession>
<comment type="similarity">
    <text evidence="2">Belongs to the bacterial solute-binding protein 5 family.</text>
</comment>
<name>K2LLM9_9HYPH</name>
<evidence type="ECO:0000256" key="1">
    <source>
        <dbReference type="ARBA" id="ARBA00004418"/>
    </source>
</evidence>
<dbReference type="PATRIC" id="fig|391937.3.peg.2492"/>
<proteinExistence type="inferred from homology"/>
<dbReference type="Pfam" id="PF00496">
    <property type="entry name" value="SBP_bac_5"/>
    <property type="match status" value="1"/>
</dbReference>
<dbReference type="PANTHER" id="PTHR30290">
    <property type="entry name" value="PERIPLASMIC BINDING COMPONENT OF ABC TRANSPORTER"/>
    <property type="match status" value="1"/>
</dbReference>
<evidence type="ECO:0000256" key="3">
    <source>
        <dbReference type="ARBA" id="ARBA00022729"/>
    </source>
</evidence>
<sequence length="471" mass="52166">MVTSSQASRNITMNIYEPLFGFSEKIQPIPILAESVEISADGKSYRIPLRQGVKFHNGKEMTAEDVKASLDRYVKHGATQSMLKPVEKIEITGPNEVTLTLKEATPTFLEAFASPRAPAVIIPAEEASKGPNEIEFIGTGPYKFVEYVPDSHVKLARFEDYSANEAFEGIDGFGGKKTAYLDTVTFRVIPEPGAAVAALETGEVQLLEQLPVPTARRLASNENIEIYENMPWAFLTFIFNMKEAPGDNPKFREAVQVALNNEEVMAIATEGLFQLYHGWMYEGSTYDAGDVGKEYYNLADADRAKALLKEAGYNNEPFSILTDSTIPEHGKAAVVIGEQLKAVGINAVINQVDWPTALNIRLQDQGWNGWTLMMGIEPYLGPAALISTLTGEAPHFRANDEQLDALYKELIATDSVEGRKAVFAEIQKRLYAFFGVIKVGETGLMQAARADVKGFKPFRFPRVYDVWIEKE</sequence>
<dbReference type="InterPro" id="IPR000914">
    <property type="entry name" value="SBP_5_dom"/>
</dbReference>
<dbReference type="InterPro" id="IPR039424">
    <property type="entry name" value="SBP_5"/>
</dbReference>
<dbReference type="GO" id="GO:0030288">
    <property type="term" value="C:outer membrane-bounded periplasmic space"/>
    <property type="evidence" value="ECO:0007669"/>
    <property type="project" value="UniProtKB-ARBA"/>
</dbReference>
<evidence type="ECO:0000259" key="4">
    <source>
        <dbReference type="Pfam" id="PF00496"/>
    </source>
</evidence>